<dbReference type="InterPro" id="IPR001650">
    <property type="entry name" value="Helicase_C-like"/>
</dbReference>
<sequence>MTAFEEFGVLPEIGKAVEEMEWTLPTDVQAEAIPLILGGGDVLMAAETGSGKTGAFCLPIIQIVWETLKDITEGKANKVIKQNSPHCLLSFFDRGDALAVTPDGLRCQSREFKEWHGAKATKGVFGSGAYCYEATVIDEGLCRIGWSTQQASLDLGTDKFGFGFGGTGKKSNSKQFDNYGESFGMHDVIGTLIDLDKGEIRFYKNGKDLGTAFVLPSGLKKETFFPSVVLKNAEMSFNFGCTPFKHSFPKNAIAMAEAPAKNVRNNAVGQASDSANANIIKISDAPKAIIIEPSRELAEQTFNQIIKFKKHLGAPEVRELLVIGGMSAKDQMLVLQKGVDIIVGTPGRLEDLIQGGYIALTHCRFFVLDEADALLKQGYTELIERLHKQIPKITSDGRRLQMVVCSATLHAFEVKKMADKLMHFPTWVDLKGEDAVPETVHHVVVMVDPQKDKSWHTMRKHIQTDGVHSDDNVQCGNNTPETYSEAVKILKGEYCIRAILEHKMDRAIIFCRTKIDCDNLENYMKQMDPSYYSCVCLHGDRKPQERKNNLEKFKRQQVKFLICTDVAARGLDITGLPFMINITLPDEKSNYVHRIGRVGRAERMGLAISLVSSVPEKVWYHGNWCSSRGKNCWNTRLTEEKGCCIWYNEHQYLADIEDHLNVTIQQVEKDMKVPCNEFDGKVTYGEKRLNSGSGYKDHVGQMAPIVKQLSELESSAQLLYLKHMIAGSQ</sequence>
<keyword evidence="3 12" id="KW-0547">Nucleotide-binding</keyword>
<dbReference type="SMART" id="SM00487">
    <property type="entry name" value="DEXDc"/>
    <property type="match status" value="1"/>
</dbReference>
<dbReference type="InterPro" id="IPR013320">
    <property type="entry name" value="ConA-like_dom_sf"/>
</dbReference>
<dbReference type="Gene3D" id="3.40.50.300">
    <property type="entry name" value="P-loop containing nucleotide triphosphate hydrolases"/>
    <property type="match status" value="3"/>
</dbReference>
<dbReference type="GO" id="GO:0003724">
    <property type="term" value="F:RNA helicase activity"/>
    <property type="evidence" value="ECO:0007669"/>
    <property type="project" value="UniProtKB-EC"/>
</dbReference>
<keyword evidence="4 12" id="KW-0378">Hydrolase</keyword>
<dbReference type="SMART" id="SM00449">
    <property type="entry name" value="SPRY"/>
    <property type="match status" value="1"/>
</dbReference>
<evidence type="ECO:0000256" key="8">
    <source>
        <dbReference type="ARBA" id="ARBA00022884"/>
    </source>
</evidence>
<dbReference type="FunFam" id="3.40.50.300:FF:000708">
    <property type="entry name" value="ATP-dependent RNA helicase DDX1"/>
    <property type="match status" value="1"/>
</dbReference>
<dbReference type="EC" id="3.6.4.13" evidence="12"/>
<comment type="catalytic activity">
    <reaction evidence="9 12">
        <text>ATP + H2O = ADP + phosphate + H(+)</text>
        <dbReference type="Rhea" id="RHEA:13065"/>
        <dbReference type="ChEBI" id="CHEBI:15377"/>
        <dbReference type="ChEBI" id="CHEBI:15378"/>
        <dbReference type="ChEBI" id="CHEBI:30616"/>
        <dbReference type="ChEBI" id="CHEBI:43474"/>
        <dbReference type="ChEBI" id="CHEBI:456216"/>
        <dbReference type="EC" id="3.6.4.13"/>
    </reaction>
</comment>
<evidence type="ECO:0000256" key="11">
    <source>
        <dbReference type="PROSITE-ProRule" id="PRU00552"/>
    </source>
</evidence>
<evidence type="ECO:0000256" key="6">
    <source>
        <dbReference type="ARBA" id="ARBA00022839"/>
    </source>
</evidence>
<dbReference type="Gene3D" id="2.60.120.920">
    <property type="match status" value="1"/>
</dbReference>
<dbReference type="AlphaFoldDB" id="A0A6M2DKA8"/>
<protein>
    <recommendedName>
        <fullName evidence="12">ATP-dependent RNA helicase</fullName>
        <ecNumber evidence="12">3.6.4.13</ecNumber>
    </recommendedName>
</protein>
<dbReference type="SMART" id="SM00490">
    <property type="entry name" value="HELICc"/>
    <property type="match status" value="1"/>
</dbReference>
<proteinExistence type="inferred from homology"/>
<dbReference type="SUPFAM" id="SSF49899">
    <property type="entry name" value="Concanavalin A-like lectins/glucanases"/>
    <property type="match status" value="1"/>
</dbReference>
<dbReference type="CDD" id="cd18787">
    <property type="entry name" value="SF2_C_DEAD"/>
    <property type="match status" value="1"/>
</dbReference>
<dbReference type="GO" id="GO:0005524">
    <property type="term" value="F:ATP binding"/>
    <property type="evidence" value="ECO:0007669"/>
    <property type="project" value="UniProtKB-UniRule"/>
</dbReference>
<dbReference type="CDD" id="cd17938">
    <property type="entry name" value="DEADc_DDX1"/>
    <property type="match status" value="1"/>
</dbReference>
<evidence type="ECO:0000256" key="7">
    <source>
        <dbReference type="ARBA" id="ARBA00022840"/>
    </source>
</evidence>
<evidence type="ECO:0000256" key="2">
    <source>
        <dbReference type="ARBA" id="ARBA00022722"/>
    </source>
</evidence>
<dbReference type="InterPro" id="IPR043136">
    <property type="entry name" value="B30.2/SPRY_sf"/>
</dbReference>
<dbReference type="CDD" id="cd12873">
    <property type="entry name" value="SPRY_DDX1"/>
    <property type="match status" value="1"/>
</dbReference>
<evidence type="ECO:0000256" key="12">
    <source>
        <dbReference type="RuleBase" id="RU365068"/>
    </source>
</evidence>
<dbReference type="FunFam" id="2.60.120.920:FF:000076">
    <property type="entry name" value="ATP-dependent RNA helicase DDX1"/>
    <property type="match status" value="1"/>
</dbReference>
<evidence type="ECO:0000259" key="16">
    <source>
        <dbReference type="PROSITE" id="PS51195"/>
    </source>
</evidence>
<keyword evidence="8 12" id="KW-0694">RNA-binding</keyword>
<feature type="domain" description="Helicase C-terminal" evidence="15">
    <location>
        <begin position="482"/>
        <end position="675"/>
    </location>
</feature>
<accession>A0A6M2DKA8</accession>
<dbReference type="GO" id="GO:0003723">
    <property type="term" value="F:RNA binding"/>
    <property type="evidence" value="ECO:0007669"/>
    <property type="project" value="UniProtKB-UniRule"/>
</dbReference>
<dbReference type="InterPro" id="IPR001870">
    <property type="entry name" value="B30.2/SPRY"/>
</dbReference>
<evidence type="ECO:0000256" key="3">
    <source>
        <dbReference type="ARBA" id="ARBA00022741"/>
    </source>
</evidence>
<dbReference type="FunFam" id="3.40.50.300:FF:000652">
    <property type="entry name" value="ATP-dependent RNA helicase DDX1"/>
    <property type="match status" value="1"/>
</dbReference>
<dbReference type="InterPro" id="IPR014001">
    <property type="entry name" value="Helicase_ATP-bd"/>
</dbReference>
<dbReference type="PROSITE" id="PS51194">
    <property type="entry name" value="HELICASE_CTER"/>
    <property type="match status" value="1"/>
</dbReference>
<comment type="domain">
    <text evidence="12">The helicase domain is involved in the stimulation of RELA transcriptional activity.</text>
</comment>
<dbReference type="Pfam" id="PF00622">
    <property type="entry name" value="SPRY"/>
    <property type="match status" value="1"/>
</dbReference>
<reference evidence="17" key="1">
    <citation type="submission" date="2020-03" db="EMBL/GenBank/DDBJ databases">
        <title>Transcriptomic Profiling of the Digestive Tract of the Rat Flea, Xenopsylla cheopis, Following Blood Feeding and Infection with Yersinia pestis.</title>
        <authorList>
            <person name="Bland D.M."/>
            <person name="Martens C.A."/>
            <person name="Virtaneva K."/>
            <person name="Kanakabandi K."/>
            <person name="Long D."/>
            <person name="Rosenke R."/>
            <person name="Saturday G.A."/>
            <person name="Hoyt F.H."/>
            <person name="Bruno D.P."/>
            <person name="Ribeiro J.M.C."/>
            <person name="Hinnebusch J."/>
        </authorList>
    </citation>
    <scope>NUCLEOTIDE SEQUENCE</scope>
</reference>
<keyword evidence="7 12" id="KW-0067">ATP-binding</keyword>
<evidence type="ECO:0000259" key="13">
    <source>
        <dbReference type="PROSITE" id="PS50188"/>
    </source>
</evidence>
<name>A0A6M2DKA8_XENCH</name>
<feature type="domain" description="B30.2/SPRY" evidence="13">
    <location>
        <begin position="66"/>
        <end position="244"/>
    </location>
</feature>
<keyword evidence="5 12" id="KW-0347">Helicase</keyword>
<feature type="domain" description="DEAD-box RNA helicase Q" evidence="16">
    <location>
        <begin position="2"/>
        <end position="30"/>
    </location>
</feature>
<evidence type="ECO:0000259" key="14">
    <source>
        <dbReference type="PROSITE" id="PS51192"/>
    </source>
</evidence>
<evidence type="ECO:0000256" key="1">
    <source>
        <dbReference type="ARBA" id="ARBA00008765"/>
    </source>
</evidence>
<evidence type="ECO:0000256" key="5">
    <source>
        <dbReference type="ARBA" id="ARBA00022806"/>
    </source>
</evidence>
<dbReference type="Pfam" id="PF00270">
    <property type="entry name" value="DEAD"/>
    <property type="match status" value="2"/>
</dbReference>
<evidence type="ECO:0000259" key="15">
    <source>
        <dbReference type="PROSITE" id="PS51194"/>
    </source>
</evidence>
<dbReference type="FunFam" id="3.40.50.300:FF:000716">
    <property type="entry name" value="ATP-dependent RNA helicase DDX1"/>
    <property type="match status" value="1"/>
</dbReference>
<comment type="function">
    <text evidence="10">Acts as an ATP-dependent RNA helicase, able to unwind both RNA-RNA and RNA-DNA duplexes. Possesses 5' single-stranded RNA overhang nuclease activity.</text>
</comment>
<dbReference type="SUPFAM" id="SSF52540">
    <property type="entry name" value="P-loop containing nucleoside triphosphate hydrolases"/>
    <property type="match status" value="2"/>
</dbReference>
<dbReference type="PROSITE" id="PS51195">
    <property type="entry name" value="Q_MOTIF"/>
    <property type="match status" value="1"/>
</dbReference>
<dbReference type="PROSITE" id="PS51192">
    <property type="entry name" value="HELICASE_ATP_BIND_1"/>
    <property type="match status" value="1"/>
</dbReference>
<dbReference type="InterPro" id="IPR014014">
    <property type="entry name" value="RNA_helicase_DEAD_Q_motif"/>
</dbReference>
<dbReference type="InterPro" id="IPR027417">
    <property type="entry name" value="P-loop_NTPase"/>
</dbReference>
<dbReference type="GO" id="GO:0004527">
    <property type="term" value="F:exonuclease activity"/>
    <property type="evidence" value="ECO:0007669"/>
    <property type="project" value="UniProtKB-KW"/>
</dbReference>
<comment type="similarity">
    <text evidence="1">Belongs to the DEAD box helicase family. DDX1 subfamily.</text>
</comment>
<feature type="short sequence motif" description="Q motif" evidence="11">
    <location>
        <begin position="2"/>
        <end position="30"/>
    </location>
</feature>
<feature type="domain" description="Helicase ATP-binding" evidence="14">
    <location>
        <begin position="283"/>
        <end position="427"/>
    </location>
</feature>
<dbReference type="PROSITE" id="PS50188">
    <property type="entry name" value="B302_SPRY"/>
    <property type="match status" value="1"/>
</dbReference>
<evidence type="ECO:0000256" key="4">
    <source>
        <dbReference type="ARBA" id="ARBA00022801"/>
    </source>
</evidence>
<keyword evidence="2" id="KW-0540">Nuclease</keyword>
<evidence type="ECO:0000256" key="9">
    <source>
        <dbReference type="ARBA" id="ARBA00047984"/>
    </source>
</evidence>
<dbReference type="InterPro" id="IPR011545">
    <property type="entry name" value="DEAD/DEAH_box_helicase_dom"/>
</dbReference>
<keyword evidence="6" id="KW-0269">Exonuclease</keyword>
<evidence type="ECO:0000313" key="17">
    <source>
        <dbReference type="EMBL" id="NOV46742.1"/>
    </source>
</evidence>
<dbReference type="PANTHER" id="PTHR24031">
    <property type="entry name" value="RNA HELICASE"/>
    <property type="match status" value="1"/>
</dbReference>
<dbReference type="InterPro" id="IPR003877">
    <property type="entry name" value="SPRY_dom"/>
</dbReference>
<comment type="function">
    <text evidence="12">RNA helicase.</text>
</comment>
<organism evidence="17">
    <name type="scientific">Xenopsylla cheopis</name>
    <name type="common">Oriental rat flea</name>
    <name type="synonym">Pulex cheopis</name>
    <dbReference type="NCBI Taxonomy" id="163159"/>
    <lineage>
        <taxon>Eukaryota</taxon>
        <taxon>Metazoa</taxon>
        <taxon>Ecdysozoa</taxon>
        <taxon>Arthropoda</taxon>
        <taxon>Hexapoda</taxon>
        <taxon>Insecta</taxon>
        <taxon>Pterygota</taxon>
        <taxon>Neoptera</taxon>
        <taxon>Endopterygota</taxon>
        <taxon>Siphonaptera</taxon>
        <taxon>Pulicidae</taxon>
        <taxon>Xenopsyllinae</taxon>
        <taxon>Xenopsylla</taxon>
    </lineage>
</organism>
<evidence type="ECO:0000256" key="10">
    <source>
        <dbReference type="ARBA" id="ARBA00058016"/>
    </source>
</evidence>
<dbReference type="EMBL" id="GIIL01003016">
    <property type="protein sequence ID" value="NOV46742.1"/>
    <property type="molecule type" value="Transcribed_RNA"/>
</dbReference>
<dbReference type="Pfam" id="PF00271">
    <property type="entry name" value="Helicase_C"/>
    <property type="match status" value="1"/>
</dbReference>